<feature type="coiled-coil region" evidence="1">
    <location>
        <begin position="496"/>
        <end position="530"/>
    </location>
</feature>
<dbReference type="InterPro" id="IPR042201">
    <property type="entry name" value="FH2_Formin_sf"/>
</dbReference>
<feature type="coiled-coil region" evidence="1">
    <location>
        <begin position="391"/>
        <end position="425"/>
    </location>
</feature>
<comment type="caution">
    <text evidence="4">The sequence shown here is derived from an EMBL/GenBank/DDBJ whole genome shotgun (WGS) entry which is preliminary data.</text>
</comment>
<dbReference type="PROSITE" id="PS51444">
    <property type="entry name" value="FH2"/>
    <property type="match status" value="1"/>
</dbReference>
<feature type="compositionally biased region" description="Polar residues" evidence="2">
    <location>
        <begin position="812"/>
        <end position="836"/>
    </location>
</feature>
<dbReference type="AlphaFoldDB" id="A0A9P1N0Q2"/>
<dbReference type="EMBL" id="CANHGI010000003">
    <property type="protein sequence ID" value="CAI5445673.1"/>
    <property type="molecule type" value="Genomic_DNA"/>
</dbReference>
<dbReference type="SMART" id="SM00498">
    <property type="entry name" value="FH2"/>
    <property type="match status" value="1"/>
</dbReference>
<proteinExistence type="predicted"/>
<sequence length="844" mass="94917">MTTSHTTLRQTIDEILAQKNEARLYFLTQILESAKNVRTISDAQEILKIDTNSNILPAVAAPPAPPPPPPPPPIFLAPKIPAQVPGPPPPPPMMMKIPAPNLKIQNLNEIQKNVGKVLKDECPNSMAPKKEKKIKTKSVQWSKIKRVEENSVWANLAKSENRLELNFEMLDNFFGIGGNEESETNFLAHQKSRKSEKLSVELLTAKRSQNLAIMLKQFKNVDGFLADLRANKPLVEADAISNLFSILPAEDEEDALRRYPGDINLLSAPSAFFYRLVQIDFYRLRLETLMFLSDFSRLMQEFGPNIETLIIAAEQILKSRTLPKMLLILVNMGNYLNFNNSQGNASGFTLNSMWKLIDLKGNRQEFSLLHLLVTHDSNLVGELENELSSVKEAAQISFEEIKNSLRSLKQNRSKLELQLEKRESDANFAQFIEIIKIDCNFELKQFEERYETLVEVQKKLAGYFCENPQSFQLDECIKIFSFLLIRLHQTHKEHVLRELRKSRKIEKNRAETINNNNDEELENIMSQKKENVNLFDTLANSSCSNSEITRKRASDIHDIRQKLGNIRVRKIRDICPQVASTAEIREPVVAAEKSTTAENSPSKISPIYESCNDLESYITNLHKKRTSFLQQTTTAQKSSAFPPAALIPEKIPEVAVPTPSTTSKEKPTPTKIPPTTTTKTLIKKPQPTVRIVSVTPQKEPTSKMAELRRPKILTERKITPPPPPAVQKVPVVKVAAPSRLIPPQQQKPLASRRASAPVVRKPVVDIKKKEITVKPTVSTSARPSLINTCSSPTSRSSLPKLSVLEKPKPLRTTPTHKLTGCGATTPSPTPQKSGLRQPSKPKWI</sequence>
<dbReference type="Gene3D" id="1.20.58.2220">
    <property type="entry name" value="Formin, FH2 domain"/>
    <property type="match status" value="1"/>
</dbReference>
<gene>
    <name evidence="4" type="ORF">CAMP_LOCUS8310</name>
</gene>
<dbReference type="Pfam" id="PF02181">
    <property type="entry name" value="FH2"/>
    <property type="match status" value="1"/>
</dbReference>
<evidence type="ECO:0000313" key="4">
    <source>
        <dbReference type="EMBL" id="CAI5445673.1"/>
    </source>
</evidence>
<organism evidence="4 5">
    <name type="scientific">Caenorhabditis angaria</name>
    <dbReference type="NCBI Taxonomy" id="860376"/>
    <lineage>
        <taxon>Eukaryota</taxon>
        <taxon>Metazoa</taxon>
        <taxon>Ecdysozoa</taxon>
        <taxon>Nematoda</taxon>
        <taxon>Chromadorea</taxon>
        <taxon>Rhabditida</taxon>
        <taxon>Rhabditina</taxon>
        <taxon>Rhabditomorpha</taxon>
        <taxon>Rhabditoidea</taxon>
        <taxon>Rhabditidae</taxon>
        <taxon>Peloderinae</taxon>
        <taxon>Caenorhabditis</taxon>
    </lineage>
</organism>
<evidence type="ECO:0000313" key="5">
    <source>
        <dbReference type="Proteomes" id="UP001152747"/>
    </source>
</evidence>
<evidence type="ECO:0000259" key="3">
    <source>
        <dbReference type="PROSITE" id="PS51444"/>
    </source>
</evidence>
<reference evidence="4" key="1">
    <citation type="submission" date="2022-11" db="EMBL/GenBank/DDBJ databases">
        <authorList>
            <person name="Kikuchi T."/>
        </authorList>
    </citation>
    <scope>NUCLEOTIDE SEQUENCE</scope>
    <source>
        <strain evidence="4">PS1010</strain>
    </source>
</reference>
<dbReference type="PANTHER" id="PTHR46345:SF8">
    <property type="entry name" value="FORMIN 3, ISOFORM B"/>
    <property type="match status" value="1"/>
</dbReference>
<protein>
    <recommendedName>
        <fullName evidence="3">FH2 domain-containing protein</fullName>
    </recommendedName>
</protein>
<feature type="domain" description="FH2" evidence="3">
    <location>
        <begin position="126"/>
        <end position="513"/>
    </location>
</feature>
<name>A0A9P1N0Q2_9PELO</name>
<feature type="region of interest" description="Disordered" evidence="2">
    <location>
        <begin position="656"/>
        <end position="679"/>
    </location>
</feature>
<feature type="compositionally biased region" description="Polar residues" evidence="2">
    <location>
        <begin position="775"/>
        <end position="799"/>
    </location>
</feature>
<keyword evidence="5" id="KW-1185">Reference proteome</keyword>
<keyword evidence="1" id="KW-0175">Coiled coil</keyword>
<dbReference type="InterPro" id="IPR015425">
    <property type="entry name" value="FH2_Formin"/>
</dbReference>
<evidence type="ECO:0000256" key="2">
    <source>
        <dbReference type="SAM" id="MobiDB-lite"/>
    </source>
</evidence>
<dbReference type="SUPFAM" id="SSF101447">
    <property type="entry name" value="Formin homology 2 domain (FH2 domain)"/>
    <property type="match status" value="1"/>
</dbReference>
<accession>A0A9P1N0Q2</accession>
<evidence type="ECO:0000256" key="1">
    <source>
        <dbReference type="SAM" id="Coils"/>
    </source>
</evidence>
<dbReference type="OrthoDB" id="26518at2759"/>
<feature type="region of interest" description="Disordered" evidence="2">
    <location>
        <begin position="775"/>
        <end position="844"/>
    </location>
</feature>
<dbReference type="PANTHER" id="PTHR46345">
    <property type="entry name" value="INVERTED FORMIN-2"/>
    <property type="match status" value="1"/>
</dbReference>
<dbReference type="Proteomes" id="UP001152747">
    <property type="component" value="Unassembled WGS sequence"/>
</dbReference>